<dbReference type="InterPro" id="IPR013087">
    <property type="entry name" value="Znf_C2H2_type"/>
</dbReference>
<dbReference type="SMART" id="SM00355">
    <property type="entry name" value="ZnF_C2H2"/>
    <property type="match status" value="4"/>
</dbReference>
<dbReference type="GO" id="GO:0005737">
    <property type="term" value="C:cytoplasm"/>
    <property type="evidence" value="ECO:0007669"/>
    <property type="project" value="TreeGrafter"/>
</dbReference>
<keyword evidence="1" id="KW-0863">Zinc-finger</keyword>
<dbReference type="PANTHER" id="PTHR11538">
    <property type="entry name" value="PHENYLALANYL-TRNA SYNTHETASE"/>
    <property type="match status" value="1"/>
</dbReference>
<dbReference type="InterPro" id="IPR036236">
    <property type="entry name" value="Znf_C2H2_sf"/>
</dbReference>
<keyword evidence="3" id="KW-0732">Signal</keyword>
<feature type="domain" description="C2H2-type" evidence="4">
    <location>
        <begin position="372"/>
        <end position="400"/>
    </location>
</feature>
<dbReference type="SUPFAM" id="SSF57667">
    <property type="entry name" value="beta-beta-alpha zinc fingers"/>
    <property type="match status" value="1"/>
</dbReference>
<keyword evidence="1" id="KW-0862">Zinc</keyword>
<feature type="compositionally biased region" description="Polar residues" evidence="2">
    <location>
        <begin position="334"/>
        <end position="348"/>
    </location>
</feature>
<gene>
    <name evidence="5" type="ORF">PTSG_05342</name>
</gene>
<dbReference type="KEGG" id="sre:PTSG_05342"/>
<dbReference type="InterPro" id="IPR019446">
    <property type="entry name" value="BMT5-like"/>
</dbReference>
<organism evidence="6">
    <name type="scientific">Salpingoeca rosetta (strain ATCC 50818 / BSB-021)</name>
    <dbReference type="NCBI Taxonomy" id="946362"/>
    <lineage>
        <taxon>Eukaryota</taxon>
        <taxon>Choanoflagellata</taxon>
        <taxon>Craspedida</taxon>
        <taxon>Salpingoecidae</taxon>
        <taxon>Salpingoeca</taxon>
    </lineage>
</organism>
<dbReference type="PROSITE" id="PS50157">
    <property type="entry name" value="ZINC_FINGER_C2H2_2"/>
    <property type="match status" value="2"/>
</dbReference>
<evidence type="ECO:0000256" key="1">
    <source>
        <dbReference type="PROSITE-ProRule" id="PRU00042"/>
    </source>
</evidence>
<dbReference type="OrthoDB" id="273345at2759"/>
<evidence type="ECO:0000256" key="3">
    <source>
        <dbReference type="SAM" id="SignalP"/>
    </source>
</evidence>
<feature type="region of interest" description="Disordered" evidence="2">
    <location>
        <begin position="285"/>
        <end position="371"/>
    </location>
</feature>
<evidence type="ECO:0000259" key="4">
    <source>
        <dbReference type="PROSITE" id="PS50157"/>
    </source>
</evidence>
<keyword evidence="1" id="KW-0479">Metal-binding</keyword>
<feature type="signal peptide" evidence="3">
    <location>
        <begin position="1"/>
        <end position="41"/>
    </location>
</feature>
<evidence type="ECO:0000256" key="2">
    <source>
        <dbReference type="SAM" id="MobiDB-lite"/>
    </source>
</evidence>
<dbReference type="EMBL" id="GL832966">
    <property type="protein sequence ID" value="EGD73634.1"/>
    <property type="molecule type" value="Genomic_DNA"/>
</dbReference>
<dbReference type="AlphaFoldDB" id="F2UA59"/>
<feature type="domain" description="C2H2-type" evidence="4">
    <location>
        <begin position="411"/>
        <end position="439"/>
    </location>
</feature>
<reference evidence="5" key="1">
    <citation type="submission" date="2009-08" db="EMBL/GenBank/DDBJ databases">
        <title>Annotation of Salpingoeca rosetta.</title>
        <authorList>
            <consortium name="The Broad Institute Genome Sequencing Platform"/>
            <person name="Russ C."/>
            <person name="Cuomo C."/>
            <person name="Burger G."/>
            <person name="Gray M.W."/>
            <person name="Holland P.W.H."/>
            <person name="King N."/>
            <person name="Lang F.B.F."/>
            <person name="Roger A.J."/>
            <person name="Ruiz-Trillo I."/>
            <person name="Young S.K."/>
            <person name="Zeng Q."/>
            <person name="Gargeya S."/>
            <person name="Alvarado L."/>
            <person name="Berlin A."/>
            <person name="Chapman S.B."/>
            <person name="Chen Z."/>
            <person name="Freedman E."/>
            <person name="Gellesch M."/>
            <person name="Goldberg J."/>
            <person name="Griggs A."/>
            <person name="Gujja S."/>
            <person name="Heilman E."/>
            <person name="Heiman D."/>
            <person name="Howarth C."/>
            <person name="Mehta T."/>
            <person name="Neiman D."/>
            <person name="Pearson M."/>
            <person name="Roberts A."/>
            <person name="Saif S."/>
            <person name="Shea T."/>
            <person name="Shenoy N."/>
            <person name="Sisk P."/>
            <person name="Stolte C."/>
            <person name="Sykes S."/>
            <person name="White J."/>
            <person name="Yandava C."/>
            <person name="Haas B."/>
            <person name="Nusbaum C."/>
            <person name="Birren B."/>
        </authorList>
    </citation>
    <scope>NUCLEOTIDE SEQUENCE [LARGE SCALE GENOMIC DNA]</scope>
    <source>
        <strain evidence="5">ATCC 50818</strain>
    </source>
</reference>
<keyword evidence="6" id="KW-1185">Reference proteome</keyword>
<name>F2UA59_SALR5</name>
<feature type="chain" id="PRO_5003287434" description="C2H2-type domain-containing protein" evidence="3">
    <location>
        <begin position="42"/>
        <end position="539"/>
    </location>
</feature>
<sequence length="539" mass="60223">MRTTLVVEAAMLGLTAMVSPCLLPLHAAVLLSSSLYTCSWCTDGNKQAHASSSQVTSPSSTAGNASQAQVQAQEQHAQDAAKEGALYVPELKLPSTDSKRRVVLILGDGNFSFSLSLADALWGRCISKPAADAFFSTNTFDISDDLYILATSFDQREELLDKYPETAGILERLQRFSHVQVLHGINAWQIQDQLPGVQFDAIVWNHPHLGVEDFRLHKFLMAHFFHSAEQCLAPNGFVSVSLVQGQAERWDITPQALKSGLHVSKHAAFDPCAWYGYQTKRNRTGQSFQNQHTQRHTKSSMSSQLLQYRRRTSTTATAAEGAQHQQHQQQQQQSSTASAPRTPQSDSATVAPAPAYEDKKSVPKPPPAPAAHVCQECGKGFALRRGLKTHTRQVHELKKYGQWTPNMKKQLTCDECGKRFHDDEALWQHRVSKHSAAPAPDPQRPLSTADELTAPDVHYIPCPVCGQAIPDYWHIEQHLEMLKPLVGIKAVCKLCSKVFTEHRALGQHLNFCRVEIPPELMVRRRRRQRQPQHRQDSTH</sequence>
<feature type="region of interest" description="Disordered" evidence="2">
    <location>
        <begin position="51"/>
        <end position="75"/>
    </location>
</feature>
<dbReference type="Pfam" id="PF10354">
    <property type="entry name" value="BMT5-like"/>
    <property type="match status" value="1"/>
</dbReference>
<dbReference type="InParanoid" id="F2UA59"/>
<protein>
    <recommendedName>
        <fullName evidence="4">C2H2-type domain-containing protein</fullName>
    </recommendedName>
</protein>
<dbReference type="OMA" id="FHQVTLH"/>
<feature type="compositionally biased region" description="Low complexity" evidence="2">
    <location>
        <begin position="313"/>
        <end position="333"/>
    </location>
</feature>
<dbReference type="PROSITE" id="PS00028">
    <property type="entry name" value="ZINC_FINGER_C2H2_1"/>
    <property type="match status" value="2"/>
</dbReference>
<dbReference type="Pfam" id="PF00096">
    <property type="entry name" value="zf-C2H2"/>
    <property type="match status" value="1"/>
</dbReference>
<evidence type="ECO:0000313" key="5">
    <source>
        <dbReference type="EMBL" id="EGD73634.1"/>
    </source>
</evidence>
<evidence type="ECO:0000313" key="6">
    <source>
        <dbReference type="Proteomes" id="UP000007799"/>
    </source>
</evidence>
<dbReference type="Proteomes" id="UP000007799">
    <property type="component" value="Unassembled WGS sequence"/>
</dbReference>
<dbReference type="PANTHER" id="PTHR11538:SF26">
    <property type="entry name" value="FERREDOXIN-FOLD ANTICODON-BINDING DOMAIN-CONTAINING PROTEIN 1"/>
    <property type="match status" value="1"/>
</dbReference>
<dbReference type="eggNOG" id="KOG4174">
    <property type="taxonomic scope" value="Eukaryota"/>
</dbReference>
<accession>F2UA59</accession>
<dbReference type="GeneID" id="16074493"/>
<dbReference type="Gene3D" id="3.30.160.60">
    <property type="entry name" value="Classic Zinc Finger"/>
    <property type="match status" value="1"/>
</dbReference>
<proteinExistence type="predicted"/>
<dbReference type="GO" id="GO:0070042">
    <property type="term" value="F:rRNA (uridine-N3-)-methyltransferase activity"/>
    <property type="evidence" value="ECO:0007669"/>
    <property type="project" value="InterPro"/>
</dbReference>
<dbReference type="RefSeq" id="XP_004993915.1">
    <property type="nucleotide sequence ID" value="XM_004993858.1"/>
</dbReference>
<dbReference type="GO" id="GO:0070475">
    <property type="term" value="P:rRNA base methylation"/>
    <property type="evidence" value="ECO:0007669"/>
    <property type="project" value="InterPro"/>
</dbReference>
<dbReference type="STRING" id="946362.F2UA59"/>
<dbReference type="GO" id="GO:0008270">
    <property type="term" value="F:zinc ion binding"/>
    <property type="evidence" value="ECO:0007669"/>
    <property type="project" value="UniProtKB-KW"/>
</dbReference>